<keyword evidence="1" id="KW-0009">Actin-binding</keyword>
<dbReference type="GO" id="GO:0005524">
    <property type="term" value="F:ATP binding"/>
    <property type="evidence" value="ECO:0007669"/>
    <property type="project" value="InterPro"/>
</dbReference>
<keyword evidence="1" id="KW-0518">Myosin</keyword>
<organism evidence="4 5">
    <name type="scientific">Protopolystoma xenopodis</name>
    <dbReference type="NCBI Taxonomy" id="117903"/>
    <lineage>
        <taxon>Eukaryota</taxon>
        <taxon>Metazoa</taxon>
        <taxon>Spiralia</taxon>
        <taxon>Lophotrochozoa</taxon>
        <taxon>Platyhelminthes</taxon>
        <taxon>Monogenea</taxon>
        <taxon>Polyopisthocotylea</taxon>
        <taxon>Polystomatidea</taxon>
        <taxon>Polystomatidae</taxon>
        <taxon>Protopolystoma</taxon>
    </lineage>
</organism>
<protein>
    <recommendedName>
        <fullName evidence="3">Myosin motor domain-containing protein</fullName>
    </recommendedName>
</protein>
<proteinExistence type="inferred from homology"/>
<keyword evidence="5" id="KW-1185">Reference proteome</keyword>
<dbReference type="Gene3D" id="1.20.120.720">
    <property type="entry name" value="Myosin VI head, motor domain, U50 subdomain"/>
    <property type="match status" value="1"/>
</dbReference>
<evidence type="ECO:0000259" key="3">
    <source>
        <dbReference type="PROSITE" id="PS51456"/>
    </source>
</evidence>
<sequence length="153" mass="16296">MSSYSSLLTLLPFSSLPCNECFQPDDPALLHTARLLGIVEPPPLQLVKPRSLDSNLRRLSPQGLAKLARHLCMRVICPGSGVGCSEAVSKPLVMAEASTGRDALAKAIYGQLFAWMVKRSNKALSGNIASDKEANAPGASGTNIVYPDSCEQQ</sequence>
<dbReference type="Proteomes" id="UP000784294">
    <property type="component" value="Unassembled WGS sequence"/>
</dbReference>
<dbReference type="GO" id="GO:0016459">
    <property type="term" value="C:myosin complex"/>
    <property type="evidence" value="ECO:0007669"/>
    <property type="project" value="UniProtKB-KW"/>
</dbReference>
<dbReference type="InterPro" id="IPR027417">
    <property type="entry name" value="P-loop_NTPase"/>
</dbReference>
<feature type="domain" description="Myosin motor" evidence="3">
    <location>
        <begin position="1"/>
        <end position="153"/>
    </location>
</feature>
<comment type="caution">
    <text evidence="1">Lacks conserved residue(s) required for the propagation of feature annotation.</text>
</comment>
<dbReference type="GO" id="GO:0003774">
    <property type="term" value="F:cytoskeletal motor activity"/>
    <property type="evidence" value="ECO:0007669"/>
    <property type="project" value="InterPro"/>
</dbReference>
<dbReference type="GO" id="GO:0003779">
    <property type="term" value="F:actin binding"/>
    <property type="evidence" value="ECO:0007669"/>
    <property type="project" value="UniProtKB-KW"/>
</dbReference>
<evidence type="ECO:0000256" key="1">
    <source>
        <dbReference type="PROSITE-ProRule" id="PRU00782"/>
    </source>
</evidence>
<dbReference type="OrthoDB" id="6108017at2759"/>
<gene>
    <name evidence="4" type="ORF">PXEA_LOCUS27662</name>
</gene>
<reference evidence="4" key="1">
    <citation type="submission" date="2018-11" db="EMBL/GenBank/DDBJ databases">
        <authorList>
            <consortium name="Pathogen Informatics"/>
        </authorList>
    </citation>
    <scope>NUCLEOTIDE SEQUENCE</scope>
</reference>
<comment type="caution">
    <text evidence="4">The sequence shown here is derived from an EMBL/GenBank/DDBJ whole genome shotgun (WGS) entry which is preliminary data.</text>
</comment>
<dbReference type="Pfam" id="PF00063">
    <property type="entry name" value="Myosin_head"/>
    <property type="match status" value="1"/>
</dbReference>
<accession>A0A448XDT5</accession>
<comment type="similarity">
    <text evidence="1">Belongs to the TRAFAC class myosin-kinesin ATPase superfamily. Myosin family.</text>
</comment>
<evidence type="ECO:0000256" key="2">
    <source>
        <dbReference type="SAM" id="MobiDB-lite"/>
    </source>
</evidence>
<dbReference type="InterPro" id="IPR001609">
    <property type="entry name" value="Myosin_head_motor_dom-like"/>
</dbReference>
<name>A0A448XDT5_9PLAT</name>
<dbReference type="EMBL" id="CAAALY010247229">
    <property type="protein sequence ID" value="VEL34222.1"/>
    <property type="molecule type" value="Genomic_DNA"/>
</dbReference>
<feature type="region of interest" description="Disordered" evidence="2">
    <location>
        <begin position="130"/>
        <end position="153"/>
    </location>
</feature>
<dbReference type="AlphaFoldDB" id="A0A448XDT5"/>
<dbReference type="PROSITE" id="PS51456">
    <property type="entry name" value="MYOSIN_MOTOR"/>
    <property type="match status" value="1"/>
</dbReference>
<evidence type="ECO:0000313" key="4">
    <source>
        <dbReference type="EMBL" id="VEL34222.1"/>
    </source>
</evidence>
<keyword evidence="1" id="KW-0505">Motor protein</keyword>
<evidence type="ECO:0000313" key="5">
    <source>
        <dbReference type="Proteomes" id="UP000784294"/>
    </source>
</evidence>
<dbReference type="SUPFAM" id="SSF52540">
    <property type="entry name" value="P-loop containing nucleoside triphosphate hydrolases"/>
    <property type="match status" value="1"/>
</dbReference>